<name>A0ABD2N6L8_9CUCU</name>
<comment type="caution">
    <text evidence="1">The sequence shown here is derived from an EMBL/GenBank/DDBJ whole genome shotgun (WGS) entry which is preliminary data.</text>
</comment>
<gene>
    <name evidence="1" type="ORF">HHI36_015633</name>
</gene>
<protein>
    <submittedName>
        <fullName evidence="1">Uncharacterized protein</fullName>
    </submittedName>
</protein>
<evidence type="ECO:0000313" key="1">
    <source>
        <dbReference type="EMBL" id="KAL3274222.1"/>
    </source>
</evidence>
<evidence type="ECO:0000313" key="2">
    <source>
        <dbReference type="Proteomes" id="UP001516400"/>
    </source>
</evidence>
<reference evidence="1 2" key="1">
    <citation type="journal article" date="2021" name="BMC Biol.">
        <title>Horizontally acquired antibacterial genes associated with adaptive radiation of ladybird beetles.</title>
        <authorList>
            <person name="Li H.S."/>
            <person name="Tang X.F."/>
            <person name="Huang Y.H."/>
            <person name="Xu Z.Y."/>
            <person name="Chen M.L."/>
            <person name="Du X.Y."/>
            <person name="Qiu B.Y."/>
            <person name="Chen P.T."/>
            <person name="Zhang W."/>
            <person name="Slipinski A."/>
            <person name="Escalona H.E."/>
            <person name="Waterhouse R.M."/>
            <person name="Zwick A."/>
            <person name="Pang H."/>
        </authorList>
    </citation>
    <scope>NUCLEOTIDE SEQUENCE [LARGE SCALE GENOMIC DNA]</scope>
    <source>
        <strain evidence="1">SYSU2018</strain>
    </source>
</reference>
<keyword evidence="2" id="KW-1185">Reference proteome</keyword>
<organism evidence="1 2">
    <name type="scientific">Cryptolaemus montrouzieri</name>
    <dbReference type="NCBI Taxonomy" id="559131"/>
    <lineage>
        <taxon>Eukaryota</taxon>
        <taxon>Metazoa</taxon>
        <taxon>Ecdysozoa</taxon>
        <taxon>Arthropoda</taxon>
        <taxon>Hexapoda</taxon>
        <taxon>Insecta</taxon>
        <taxon>Pterygota</taxon>
        <taxon>Neoptera</taxon>
        <taxon>Endopterygota</taxon>
        <taxon>Coleoptera</taxon>
        <taxon>Polyphaga</taxon>
        <taxon>Cucujiformia</taxon>
        <taxon>Coccinelloidea</taxon>
        <taxon>Coccinellidae</taxon>
        <taxon>Scymninae</taxon>
        <taxon>Scymnini</taxon>
        <taxon>Cryptolaemus</taxon>
    </lineage>
</organism>
<dbReference type="EMBL" id="JABFTP020000062">
    <property type="protein sequence ID" value="KAL3274222.1"/>
    <property type="molecule type" value="Genomic_DNA"/>
</dbReference>
<accession>A0ABD2N6L8</accession>
<sequence length="176" mass="20783">MGDFNAKLGKKIDDTEDKLGEYGFGLMNDRGERLLQYLKQQRLHTVKKLIEQRKTRKISSASEPKALMELKKKLFNEVKSGIIEYVKLNETIRKIIEEVLWKHQEEEIEKVLGRNKRLKCLRLSHGKLVIITLRNKQGDEDKHLKKITQLVKEVYEDQDNSEIQSHNDTQESLRER</sequence>
<proteinExistence type="predicted"/>
<dbReference type="AlphaFoldDB" id="A0ABD2N6L8"/>
<dbReference type="Proteomes" id="UP001516400">
    <property type="component" value="Unassembled WGS sequence"/>
</dbReference>